<feature type="region of interest" description="Disordered" evidence="6">
    <location>
        <begin position="239"/>
        <end position="440"/>
    </location>
</feature>
<evidence type="ECO:0000256" key="2">
    <source>
        <dbReference type="ARBA" id="ARBA00008371"/>
    </source>
</evidence>
<feature type="compositionally biased region" description="Low complexity" evidence="6">
    <location>
        <begin position="1810"/>
        <end position="1820"/>
    </location>
</feature>
<dbReference type="FunCoup" id="A0A482X298">
    <property type="interactions" value="2265"/>
</dbReference>
<dbReference type="GO" id="GO:0005634">
    <property type="term" value="C:nucleus"/>
    <property type="evidence" value="ECO:0007669"/>
    <property type="project" value="UniProtKB-SubCell"/>
</dbReference>
<sequence length="1977" mass="214766">MKMPEESELLFFDTFSHESSEELNLDLVQFTKNVCITEVRIIPLGARVQADFPGGVRLGATNPSQFEIEFFVNDLTKPGASVFESLGGVEYNQNGNIHLDCEQSVPTDGLVLRGWYTTITLAVYGYLAKAVIPEVPATGSRPPPDAVGPASNSATAEWVQQHAQVGELASEHPYMVEPPRDPYNAPYNDDNYAHPHPDYPYQDQWSQGGHPDAGYDASKDGYEGDSMLAWEARGGDEKMHWADRTGGSGGSGGAGKDRESRHRGDRDYRGHSRDRSPPYERGGGRSSDYRGGGDMYPGGGRGGWRGEWGGGKRPRSPPHPPPGGTPRGGAHTPPPPHHADDKGSLSPPHTRSEHGSMKREPASSPAFETFSPGDVESISEGEIPEPEGVEGAVHHGGEVSAPDGRMEVGGDAGTPPHHHHHMMHSPPPHDERSVDGGEGEQFEPILSDEEIGDDCDQQFQDMDYDFNDYPDDPLKPFNPYAFELHPLTFMTDPSISVVEWEERKATKLGVSSDRPQLEDLIINGPANEEAVMTSSATKEEWVHLAESVNSSLHKSLPHFQNKSDVVAKLLTWVDIGLSFEAALSQPQPGYKVRHIKAGVRLVEALAQCSEELVNRMIDENKVHKKLIDLFHKDYMALSIKLMILKSLDATLRYDKSVDQFLNEKFSEDELTGYQKLLNMIQGKQLARVKCAITSILQKLHAYEVLDKLNTTAKELDEKLKMSEDDSHMETSEINIDIDDLVVSLEEVVRIYLDAPYLISQPKRFMPVSAQFEIGATINSTDSYLSLFTYFKNHNILESFVTLLTHPATACDCNVVLPIYELIGAFLETQNGMKFLASNPEPTNQLARILLGPSPESDEHTEEASFHLLGLHFVNRLYALSLIDSLESHYSENVDVDSDEILDNLHSLFCLTFTAIGKSSAVHVLSQDDNLNVLLKLMKHKPVEKETKIKRSPGKAYVFDLIIMTVKHTEYVPFLQKYASEILGAIKKDNIQELNELVSWLKPVENPPAFSYDDISPLCEILKRNVETATSLPGELVTAVRVLKYLGIPARDKDLSPPVPDACDYNELKYKCVILQLFSMEGLTHLIGCLSKICEHYEQPALHAAKLVARQGVALTAFLLPAVQLIRRILTYVIKCRNTEFKDLTALPVLLQTYTLMHAIPVNAHIHNDAQRIRRDIVETLLAYTQPVSSESASETESLTKSLWTSMTGEVLKYATSSPCMFLSGLSILSELIPLPLPVQTRSPLPDDEISVAVNWRKLWSAHLHPLSGLLHDLISTTSGSSYNVLLHQLKTVCVQLADLAAPTALTVTCAVLDAIVTALTPPERPASANAVQVLNFLAYLVTHASIKSAFIHLLTVKPAPSSSSKSATAAGTVSSNSDDRYTNVISTFCQILRAPYTVPTHVQAQECVISVIQSLVDTELTLGVGGVASDLANGVPPRQLLAPLCQAMVEHLLLTTPTSITTLQPTLRTLAMLVEHDYGFYHLKTCLDRHQTALWQALHTLCKCWTKDGESLATLSAFLQLVHGCMQPPDEGGGLPPRTLTLARHELAAYLAWPPPPTPAASTDDGEGAAAAAIDQHPICQLEKLVKENISSDEEQLDGIRDNLSALIRMLEEEDEKPPEQKEMVEPLLPAPDQLLSQFAARAAFLVVSEPDEVARVSAAYYLAAPPLDEHDAATGDHQLTVCDLLEVARLHLPPSDCEPSLTERVALLCRHKAAPGDLPSAVVPLLPAAAAAAKKRHGPPPPANAADSKRPFVTPMRGRGGFRGGVGGGGGGGGGGVSGGGGGGGAGGGGGGAGGGGGGPQQRGDMFRSRPPNTSRPPSLHVDDFVALETCGQQPTGPTGYNKISMRAAQDMMATRARGRGRVSYGGMERGGGHFFGQAPPYRRENDQQQAWHGGGEGSVVSSGGVNSGPPVSGPPLHQFRPDGPPPGRDMQPRFPPGGGGGGGGRGGGIRPPPNWERFPGPPMRGPGRHMRFFTR</sequence>
<dbReference type="InterPro" id="IPR031801">
    <property type="entry name" value="VIR_N"/>
</dbReference>
<feature type="compositionally biased region" description="Pro residues" evidence="6">
    <location>
        <begin position="1952"/>
        <end position="1966"/>
    </location>
</feature>
<evidence type="ECO:0000256" key="6">
    <source>
        <dbReference type="SAM" id="MobiDB-lite"/>
    </source>
</evidence>
<feature type="compositionally biased region" description="Basic and acidic residues" evidence="6">
    <location>
        <begin position="255"/>
        <end position="278"/>
    </location>
</feature>
<organism evidence="8 9">
    <name type="scientific">Laodelphax striatellus</name>
    <name type="common">Small brown planthopper</name>
    <name type="synonym">Delphax striatella</name>
    <dbReference type="NCBI Taxonomy" id="195883"/>
    <lineage>
        <taxon>Eukaryota</taxon>
        <taxon>Metazoa</taxon>
        <taxon>Ecdysozoa</taxon>
        <taxon>Arthropoda</taxon>
        <taxon>Hexapoda</taxon>
        <taxon>Insecta</taxon>
        <taxon>Pterygota</taxon>
        <taxon>Neoptera</taxon>
        <taxon>Paraneoptera</taxon>
        <taxon>Hemiptera</taxon>
        <taxon>Auchenorrhyncha</taxon>
        <taxon>Fulgoroidea</taxon>
        <taxon>Delphacidae</taxon>
        <taxon>Criomorphinae</taxon>
        <taxon>Laodelphax</taxon>
    </lineage>
</organism>
<keyword evidence="3" id="KW-0507">mRNA processing</keyword>
<feature type="compositionally biased region" description="Gly residues" evidence="6">
    <location>
        <begin position="1938"/>
        <end position="1951"/>
    </location>
</feature>
<feature type="domain" description="Virilizer N-terminal" evidence="7">
    <location>
        <begin position="6"/>
        <end position="191"/>
    </location>
</feature>
<feature type="region of interest" description="Disordered" evidence="6">
    <location>
        <begin position="137"/>
        <end position="161"/>
    </location>
</feature>
<dbReference type="PANTHER" id="PTHR23185">
    <property type="entry name" value="PROTEIN VIRILIZER HOMOLOG"/>
    <property type="match status" value="1"/>
</dbReference>
<evidence type="ECO:0000256" key="1">
    <source>
        <dbReference type="ARBA" id="ARBA00004123"/>
    </source>
</evidence>
<comment type="similarity">
    <text evidence="2">Belongs to the vir family.</text>
</comment>
<evidence type="ECO:0000259" key="7">
    <source>
        <dbReference type="Pfam" id="PF15912"/>
    </source>
</evidence>
<evidence type="ECO:0000313" key="8">
    <source>
        <dbReference type="EMBL" id="RZF39648.1"/>
    </source>
</evidence>
<proteinExistence type="inferred from homology"/>
<feature type="region of interest" description="Disordered" evidence="6">
    <location>
        <begin position="1733"/>
        <end position="1821"/>
    </location>
</feature>
<dbReference type="GO" id="GO:0036396">
    <property type="term" value="C:RNA N6-methyladenosine methyltransferase complex"/>
    <property type="evidence" value="ECO:0007669"/>
    <property type="project" value="TreeGrafter"/>
</dbReference>
<dbReference type="GO" id="GO:0006397">
    <property type="term" value="P:mRNA processing"/>
    <property type="evidence" value="ECO:0007669"/>
    <property type="project" value="UniProtKB-KW"/>
</dbReference>
<dbReference type="EMBL" id="QKKF02019844">
    <property type="protein sequence ID" value="RZF39648.1"/>
    <property type="molecule type" value="Genomic_DNA"/>
</dbReference>
<evidence type="ECO:0000313" key="9">
    <source>
        <dbReference type="Proteomes" id="UP000291343"/>
    </source>
</evidence>
<feature type="compositionally biased region" description="Basic residues" evidence="6">
    <location>
        <begin position="1968"/>
        <end position="1977"/>
    </location>
</feature>
<comment type="subcellular location">
    <subcellularLocation>
        <location evidence="1">Nucleus</location>
    </subcellularLocation>
</comment>
<feature type="compositionally biased region" description="Basic and acidic residues" evidence="6">
    <location>
        <begin position="350"/>
        <end position="361"/>
    </location>
</feature>
<dbReference type="PANTHER" id="PTHR23185:SF0">
    <property type="entry name" value="PROTEIN VIRILIZER HOMOLOG"/>
    <property type="match status" value="1"/>
</dbReference>
<dbReference type="GO" id="GO:0008380">
    <property type="term" value="P:RNA splicing"/>
    <property type="evidence" value="ECO:0007669"/>
    <property type="project" value="UniProtKB-KW"/>
</dbReference>
<feature type="compositionally biased region" description="Low complexity" evidence="6">
    <location>
        <begin position="1900"/>
        <end position="1912"/>
    </location>
</feature>
<feature type="compositionally biased region" description="Gly residues" evidence="6">
    <location>
        <begin position="290"/>
        <end position="311"/>
    </location>
</feature>
<evidence type="ECO:0000256" key="3">
    <source>
        <dbReference type="ARBA" id="ARBA00022664"/>
    </source>
</evidence>
<keyword evidence="4" id="KW-0508">mRNA splicing</keyword>
<dbReference type="InterPro" id="IPR026736">
    <property type="entry name" value="Virilizer"/>
</dbReference>
<feature type="compositionally biased region" description="Gly residues" evidence="6">
    <location>
        <begin position="1759"/>
        <end position="1802"/>
    </location>
</feature>
<evidence type="ECO:0000256" key="5">
    <source>
        <dbReference type="ARBA" id="ARBA00023242"/>
    </source>
</evidence>
<feature type="compositionally biased region" description="Acidic residues" evidence="6">
    <location>
        <begin position="377"/>
        <end position="388"/>
    </location>
</feature>
<dbReference type="GO" id="GO:0003723">
    <property type="term" value="F:RNA binding"/>
    <property type="evidence" value="ECO:0007669"/>
    <property type="project" value="TreeGrafter"/>
</dbReference>
<gene>
    <name evidence="8" type="ORF">LSTR_LSTR001169</name>
</gene>
<protein>
    <recommendedName>
        <fullName evidence="7">Virilizer N-terminal domain-containing protein</fullName>
    </recommendedName>
</protein>
<dbReference type="Proteomes" id="UP000291343">
    <property type="component" value="Unassembled WGS sequence"/>
</dbReference>
<feature type="region of interest" description="Disordered" evidence="6">
    <location>
        <begin position="1887"/>
        <end position="1977"/>
    </location>
</feature>
<feature type="region of interest" description="Disordered" evidence="6">
    <location>
        <begin position="174"/>
        <end position="222"/>
    </location>
</feature>
<dbReference type="InParanoid" id="A0A482X298"/>
<accession>A0A482X298</accession>
<evidence type="ECO:0000256" key="4">
    <source>
        <dbReference type="ARBA" id="ARBA00023187"/>
    </source>
</evidence>
<keyword evidence="9" id="KW-1185">Reference proteome</keyword>
<name>A0A482X298_LAOST</name>
<keyword evidence="5" id="KW-0539">Nucleus</keyword>
<dbReference type="SMR" id="A0A482X298"/>
<dbReference type="OrthoDB" id="2011702at2759"/>
<comment type="caution">
    <text evidence="8">The sequence shown here is derived from an EMBL/GenBank/DDBJ whole genome shotgun (WGS) entry which is preliminary data.</text>
</comment>
<dbReference type="Pfam" id="PF15912">
    <property type="entry name" value="VIR_N"/>
    <property type="match status" value="1"/>
</dbReference>
<dbReference type="STRING" id="195883.A0A482X298"/>
<reference evidence="8 9" key="1">
    <citation type="journal article" date="2017" name="Gigascience">
        <title>Genome sequence of the small brown planthopper, Laodelphax striatellus.</title>
        <authorList>
            <person name="Zhu J."/>
            <person name="Jiang F."/>
            <person name="Wang X."/>
            <person name="Yang P."/>
            <person name="Bao Y."/>
            <person name="Zhao W."/>
            <person name="Wang W."/>
            <person name="Lu H."/>
            <person name="Wang Q."/>
            <person name="Cui N."/>
            <person name="Li J."/>
            <person name="Chen X."/>
            <person name="Luo L."/>
            <person name="Yu J."/>
            <person name="Kang L."/>
            <person name="Cui F."/>
        </authorList>
    </citation>
    <scope>NUCLEOTIDE SEQUENCE [LARGE SCALE GENOMIC DNA]</scope>
    <source>
        <strain evidence="8">Lst14</strain>
    </source>
</reference>